<dbReference type="Pfam" id="PF00144">
    <property type="entry name" value="Beta-lactamase"/>
    <property type="match status" value="1"/>
</dbReference>
<keyword evidence="3" id="KW-1185">Reference proteome</keyword>
<dbReference type="Gene3D" id="3.40.710.10">
    <property type="entry name" value="DD-peptidase/beta-lactamase superfamily"/>
    <property type="match status" value="1"/>
</dbReference>
<dbReference type="InterPro" id="IPR001466">
    <property type="entry name" value="Beta-lactam-related"/>
</dbReference>
<comment type="caution">
    <text evidence="2">The sequence shown here is derived from an EMBL/GenBank/DDBJ whole genome shotgun (WGS) entry which is preliminary data.</text>
</comment>
<evidence type="ECO:0000259" key="1">
    <source>
        <dbReference type="Pfam" id="PF00144"/>
    </source>
</evidence>
<dbReference type="PANTHER" id="PTHR43283:SF3">
    <property type="entry name" value="BETA-LACTAMASE FAMILY PROTEIN (AFU_ORTHOLOGUE AFUA_5G07500)"/>
    <property type="match status" value="1"/>
</dbReference>
<dbReference type="InterPro" id="IPR050789">
    <property type="entry name" value="Diverse_Enzym_Activities"/>
</dbReference>
<feature type="domain" description="Beta-lactamase-related" evidence="1">
    <location>
        <begin position="24"/>
        <end position="402"/>
    </location>
</feature>
<dbReference type="InterPro" id="IPR012338">
    <property type="entry name" value="Beta-lactam/transpept-like"/>
</dbReference>
<gene>
    <name evidence="2" type="ORF">B0H16DRAFT_1422089</name>
</gene>
<dbReference type="AlphaFoldDB" id="A0AAD7IL64"/>
<name>A0AAD7IL64_9AGAR</name>
<evidence type="ECO:0000313" key="3">
    <source>
        <dbReference type="Proteomes" id="UP001215598"/>
    </source>
</evidence>
<accession>A0AAD7IL64</accession>
<evidence type="ECO:0000313" key="2">
    <source>
        <dbReference type="EMBL" id="KAJ7745676.1"/>
    </source>
</evidence>
<organism evidence="2 3">
    <name type="scientific">Mycena metata</name>
    <dbReference type="NCBI Taxonomy" id="1033252"/>
    <lineage>
        <taxon>Eukaryota</taxon>
        <taxon>Fungi</taxon>
        <taxon>Dikarya</taxon>
        <taxon>Basidiomycota</taxon>
        <taxon>Agaricomycotina</taxon>
        <taxon>Agaricomycetes</taxon>
        <taxon>Agaricomycetidae</taxon>
        <taxon>Agaricales</taxon>
        <taxon>Marasmiineae</taxon>
        <taxon>Mycenaceae</taxon>
        <taxon>Mycena</taxon>
    </lineage>
</organism>
<proteinExistence type="predicted"/>
<sequence>MALKNLTLSQRETLDLILSTAVSTKSTPALFFGLTTTEGPIYMHQEGHKMVDDPSSAAIDEDTVFWLCSQTKLITTIAALQLIEQGKIALDSPVETVLPELANPVVVVDHDEAGRPRTTVPAKAKITMGQLLNHSSGLDYWIDRAAAEDDLSPPYTHSYKDEDASVFFKILQGSLPGVPLKFEPGTDFGYGCSTDCAGFVVERLSGKSLEQYFQDHIFAPLGITSASFYLTPALKARLLPLSYRAKSGVLEQWDRPPVIDQDPANVRVHLGGVGLYASQKDFLTILRHLLQINAGTATNPILSRASVDSMFTPTLPPAGARTLGALVETFNPYLNFPTGSAQFSYGLNVNTTDLPGKRKAGSGGWGGWANTSFFVDPTAGVAAVFGTQLVPPSDDTYERVYVELEGAVYTALCGE</sequence>
<protein>
    <submittedName>
        <fullName evidence="2">Beta-lactamase/transpeptidase-like protein</fullName>
    </submittedName>
</protein>
<dbReference type="PANTHER" id="PTHR43283">
    <property type="entry name" value="BETA-LACTAMASE-RELATED"/>
    <property type="match status" value="1"/>
</dbReference>
<reference evidence="2" key="1">
    <citation type="submission" date="2023-03" db="EMBL/GenBank/DDBJ databases">
        <title>Massive genome expansion in bonnet fungi (Mycena s.s.) driven by repeated elements and novel gene families across ecological guilds.</title>
        <authorList>
            <consortium name="Lawrence Berkeley National Laboratory"/>
            <person name="Harder C.B."/>
            <person name="Miyauchi S."/>
            <person name="Viragh M."/>
            <person name="Kuo A."/>
            <person name="Thoen E."/>
            <person name="Andreopoulos B."/>
            <person name="Lu D."/>
            <person name="Skrede I."/>
            <person name="Drula E."/>
            <person name="Henrissat B."/>
            <person name="Morin E."/>
            <person name="Kohler A."/>
            <person name="Barry K."/>
            <person name="LaButti K."/>
            <person name="Morin E."/>
            <person name="Salamov A."/>
            <person name="Lipzen A."/>
            <person name="Mereny Z."/>
            <person name="Hegedus B."/>
            <person name="Baldrian P."/>
            <person name="Stursova M."/>
            <person name="Weitz H."/>
            <person name="Taylor A."/>
            <person name="Grigoriev I.V."/>
            <person name="Nagy L.G."/>
            <person name="Martin F."/>
            <person name="Kauserud H."/>
        </authorList>
    </citation>
    <scope>NUCLEOTIDE SEQUENCE</scope>
    <source>
        <strain evidence="2">CBHHK182m</strain>
    </source>
</reference>
<dbReference type="Proteomes" id="UP001215598">
    <property type="component" value="Unassembled WGS sequence"/>
</dbReference>
<dbReference type="EMBL" id="JARKIB010000082">
    <property type="protein sequence ID" value="KAJ7745676.1"/>
    <property type="molecule type" value="Genomic_DNA"/>
</dbReference>
<dbReference type="SUPFAM" id="SSF56601">
    <property type="entry name" value="beta-lactamase/transpeptidase-like"/>
    <property type="match status" value="1"/>
</dbReference>